<evidence type="ECO:0000313" key="10">
    <source>
        <dbReference type="EMBL" id="EXG83067.1"/>
    </source>
</evidence>
<reference evidence="10 11" key="1">
    <citation type="submission" date="2013-07" db="EMBL/GenBank/DDBJ databases">
        <authorList>
            <consortium name="DOE Joint Genome Institute"/>
            <person name="Anderson I."/>
            <person name="Huntemann M."/>
            <person name="Han J."/>
            <person name="Chen A."/>
            <person name="Kyrpides N."/>
            <person name="Mavromatis K."/>
            <person name="Markowitz V."/>
            <person name="Palaniappan K."/>
            <person name="Ivanova N."/>
            <person name="Schaumberg A."/>
            <person name="Pati A."/>
            <person name="Liolios K."/>
            <person name="Nordberg H.P."/>
            <person name="Cantor M.N."/>
            <person name="Hua S.X."/>
            <person name="Woyke T."/>
        </authorList>
    </citation>
    <scope>NUCLEOTIDE SEQUENCE [LARGE SCALE GENOMIC DNA]</scope>
    <source>
        <strain evidence="10 11">DSM 19268</strain>
    </source>
</reference>
<dbReference type="InterPro" id="IPR036388">
    <property type="entry name" value="WH-like_DNA-bd_sf"/>
</dbReference>
<dbReference type="Pfam" id="PF02631">
    <property type="entry name" value="RecX_HTH2"/>
    <property type="match status" value="1"/>
</dbReference>
<keyword evidence="4 5" id="KW-0963">Cytoplasm</keyword>
<dbReference type="HAMAP" id="MF_01114">
    <property type="entry name" value="RecX"/>
    <property type="match status" value="1"/>
</dbReference>
<gene>
    <name evidence="5" type="primary">recX</name>
    <name evidence="10" type="ORF">SacsacDRAFT_0032</name>
</gene>
<comment type="function">
    <text evidence="5">Modulates RecA activity.</text>
</comment>
<evidence type="ECO:0000259" key="8">
    <source>
        <dbReference type="Pfam" id="PF21981"/>
    </source>
</evidence>
<dbReference type="AlphaFoldDB" id="A0A011A0P3"/>
<feature type="domain" description="RecX second three-helical" evidence="7">
    <location>
        <begin position="151"/>
        <end position="192"/>
    </location>
</feature>
<keyword evidence="11" id="KW-1185">Reference proteome</keyword>
<dbReference type="InterPro" id="IPR003783">
    <property type="entry name" value="Regulatory_RecX"/>
</dbReference>
<dbReference type="GO" id="GO:0006282">
    <property type="term" value="P:regulation of DNA repair"/>
    <property type="evidence" value="ECO:0007669"/>
    <property type="project" value="UniProtKB-UniRule"/>
</dbReference>
<dbReference type="InterPro" id="IPR053925">
    <property type="entry name" value="RecX_HTH_3rd"/>
</dbReference>
<dbReference type="InterPro" id="IPR053926">
    <property type="entry name" value="RecX_HTH_1st"/>
</dbReference>
<dbReference type="OrthoDB" id="5421057at2"/>
<comment type="similarity">
    <text evidence="2 5">Belongs to the RecX family.</text>
</comment>
<dbReference type="Gene3D" id="1.10.10.10">
    <property type="entry name" value="Winged helix-like DNA-binding domain superfamily/Winged helix DNA-binding domain"/>
    <property type="match status" value="3"/>
</dbReference>
<dbReference type="Proteomes" id="UP000053380">
    <property type="component" value="Unassembled WGS sequence"/>
</dbReference>
<comment type="caution">
    <text evidence="10">The sequence shown here is derived from an EMBL/GenBank/DDBJ whole genome shotgun (WGS) entry which is preliminary data.</text>
</comment>
<evidence type="ECO:0000256" key="2">
    <source>
        <dbReference type="ARBA" id="ARBA00009695"/>
    </source>
</evidence>
<evidence type="ECO:0000256" key="4">
    <source>
        <dbReference type="ARBA" id="ARBA00022490"/>
    </source>
</evidence>
<evidence type="ECO:0000256" key="6">
    <source>
        <dbReference type="SAM" id="MobiDB-lite"/>
    </source>
</evidence>
<organism evidence="10 11">
    <name type="scientific">Saccharibacillus sacchari DSM 19268</name>
    <dbReference type="NCBI Taxonomy" id="915437"/>
    <lineage>
        <taxon>Bacteria</taxon>
        <taxon>Bacillati</taxon>
        <taxon>Bacillota</taxon>
        <taxon>Bacilli</taxon>
        <taxon>Bacillales</taxon>
        <taxon>Paenibacillaceae</taxon>
        <taxon>Saccharibacillus</taxon>
    </lineage>
</organism>
<evidence type="ECO:0000259" key="9">
    <source>
        <dbReference type="Pfam" id="PF21982"/>
    </source>
</evidence>
<evidence type="ECO:0000256" key="1">
    <source>
        <dbReference type="ARBA" id="ARBA00004496"/>
    </source>
</evidence>
<dbReference type="InterPro" id="IPR053924">
    <property type="entry name" value="RecX_HTH_2nd"/>
</dbReference>
<dbReference type="HOGENOM" id="CLU_066607_4_1_9"/>
<protein>
    <recommendedName>
        <fullName evidence="3 5">Regulatory protein RecX</fullName>
    </recommendedName>
</protein>
<dbReference type="PANTHER" id="PTHR33602">
    <property type="entry name" value="REGULATORY PROTEIN RECX FAMILY PROTEIN"/>
    <property type="match status" value="1"/>
</dbReference>
<comment type="subcellular location">
    <subcellularLocation>
        <location evidence="1 5">Cytoplasm</location>
    </subcellularLocation>
</comment>
<evidence type="ECO:0000256" key="3">
    <source>
        <dbReference type="ARBA" id="ARBA00018111"/>
    </source>
</evidence>
<feature type="domain" description="RecX first three-helical" evidence="9">
    <location>
        <begin position="105"/>
        <end position="144"/>
    </location>
</feature>
<name>A0A011A0P3_9BACL</name>
<feature type="compositionally biased region" description="Basic and acidic residues" evidence="6">
    <location>
        <begin position="24"/>
        <end position="36"/>
    </location>
</feature>
<proteinExistence type="inferred from homology"/>
<sequence length="263" mass="30455">MAFGKRSYGNRRNYKQSESTEEEENKKARREERLNHFGDFPEDESQEVTLVELLRRPVNSYRIYFGPHYVTVHESTMIRYGMTKGSFFDKDAVQEIVQDNEQQVAYSQALNYLSFKPRTSGEIEQKLLEKELDPEAVAATVKRLVDEKLIDDAFYAQEWTRQRINGKKKGKVVVKQELRRKGIDPELIDDALEAMGDDAELRSAEELAAKKWRTTKGELWDRKRKTAAFIMRRGFSSDIARKALDHVLSSEGEDSEGLGTEFD</sequence>
<evidence type="ECO:0000256" key="5">
    <source>
        <dbReference type="HAMAP-Rule" id="MF_01114"/>
    </source>
</evidence>
<feature type="region of interest" description="Disordered" evidence="6">
    <location>
        <begin position="1"/>
        <end position="39"/>
    </location>
</feature>
<dbReference type="RefSeq" id="WP_037282210.1">
    <property type="nucleotide sequence ID" value="NZ_KK073875.1"/>
</dbReference>
<dbReference type="Pfam" id="PF21982">
    <property type="entry name" value="RecX_HTH1"/>
    <property type="match status" value="1"/>
</dbReference>
<dbReference type="EMBL" id="JFBU01000001">
    <property type="protein sequence ID" value="EXG83067.1"/>
    <property type="molecule type" value="Genomic_DNA"/>
</dbReference>
<evidence type="ECO:0000313" key="11">
    <source>
        <dbReference type="Proteomes" id="UP000053380"/>
    </source>
</evidence>
<dbReference type="Pfam" id="PF21981">
    <property type="entry name" value="RecX_HTH3"/>
    <property type="match status" value="1"/>
</dbReference>
<accession>A0A011A0P3</accession>
<evidence type="ECO:0000259" key="7">
    <source>
        <dbReference type="Pfam" id="PF02631"/>
    </source>
</evidence>
<feature type="domain" description="RecX third three-helical" evidence="8">
    <location>
        <begin position="199"/>
        <end position="244"/>
    </location>
</feature>
<dbReference type="GO" id="GO:0005737">
    <property type="term" value="C:cytoplasm"/>
    <property type="evidence" value="ECO:0007669"/>
    <property type="project" value="UniProtKB-SubCell"/>
</dbReference>
<dbReference type="PANTHER" id="PTHR33602:SF1">
    <property type="entry name" value="REGULATORY PROTEIN RECX FAMILY PROTEIN"/>
    <property type="match status" value="1"/>
</dbReference>